<dbReference type="PROSITE" id="PS51464">
    <property type="entry name" value="SIS"/>
    <property type="match status" value="1"/>
</dbReference>
<feature type="domain" description="SIS" evidence="5">
    <location>
        <begin position="125"/>
        <end position="264"/>
    </location>
</feature>
<evidence type="ECO:0000313" key="6">
    <source>
        <dbReference type="EMBL" id="MFD2174745.1"/>
    </source>
</evidence>
<keyword evidence="1" id="KW-0805">Transcription regulation</keyword>
<dbReference type="Proteomes" id="UP001597413">
    <property type="component" value="Unassembled WGS sequence"/>
</dbReference>
<dbReference type="CDD" id="cd05013">
    <property type="entry name" value="SIS_RpiR"/>
    <property type="match status" value="1"/>
</dbReference>
<dbReference type="PANTHER" id="PTHR30514">
    <property type="entry name" value="GLUCOKINASE"/>
    <property type="match status" value="1"/>
</dbReference>
<dbReference type="InterPro" id="IPR036388">
    <property type="entry name" value="WH-like_DNA-bd_sf"/>
</dbReference>
<dbReference type="Gene3D" id="1.10.10.10">
    <property type="entry name" value="Winged helix-like DNA-binding domain superfamily/Winged helix DNA-binding domain"/>
    <property type="match status" value="1"/>
</dbReference>
<dbReference type="RefSeq" id="WP_377390491.1">
    <property type="nucleotide sequence ID" value="NZ_JBHUIX010000011.1"/>
</dbReference>
<proteinExistence type="predicted"/>
<reference evidence="7" key="1">
    <citation type="journal article" date="2019" name="Int. J. Syst. Evol. Microbiol.">
        <title>The Global Catalogue of Microorganisms (GCM) 10K type strain sequencing project: providing services to taxonomists for standard genome sequencing and annotation.</title>
        <authorList>
            <consortium name="The Broad Institute Genomics Platform"/>
            <consortium name="The Broad Institute Genome Sequencing Center for Infectious Disease"/>
            <person name="Wu L."/>
            <person name="Ma J."/>
        </authorList>
    </citation>
    <scope>NUCLEOTIDE SEQUENCE [LARGE SCALE GENOMIC DNA]</scope>
    <source>
        <strain evidence="7">CCUG 55131</strain>
    </source>
</reference>
<dbReference type="InterPro" id="IPR000281">
    <property type="entry name" value="HTH_RpiR"/>
</dbReference>
<dbReference type="InterPro" id="IPR046348">
    <property type="entry name" value="SIS_dom_sf"/>
</dbReference>
<dbReference type="Pfam" id="PF01418">
    <property type="entry name" value="HTH_6"/>
    <property type="match status" value="1"/>
</dbReference>
<dbReference type="InterPro" id="IPR001347">
    <property type="entry name" value="SIS_dom"/>
</dbReference>
<dbReference type="PROSITE" id="PS51071">
    <property type="entry name" value="HTH_RPIR"/>
    <property type="match status" value="1"/>
</dbReference>
<feature type="domain" description="HTH rpiR-type" evidence="4">
    <location>
        <begin position="2"/>
        <end position="78"/>
    </location>
</feature>
<protein>
    <submittedName>
        <fullName evidence="6">MurR/RpiR family transcriptional regulator</fullName>
    </submittedName>
</protein>
<accession>A0ABW5A9P8</accession>
<dbReference type="Gene3D" id="3.40.50.10490">
    <property type="entry name" value="Glucose-6-phosphate isomerase like protein, domain 1"/>
    <property type="match status" value="1"/>
</dbReference>
<dbReference type="SUPFAM" id="SSF53697">
    <property type="entry name" value="SIS domain"/>
    <property type="match status" value="1"/>
</dbReference>
<dbReference type="Pfam" id="PF01380">
    <property type="entry name" value="SIS"/>
    <property type="match status" value="1"/>
</dbReference>
<keyword evidence="2" id="KW-0238">DNA-binding</keyword>
<dbReference type="InterPro" id="IPR035472">
    <property type="entry name" value="RpiR-like_SIS"/>
</dbReference>
<dbReference type="EMBL" id="JBHUIX010000011">
    <property type="protein sequence ID" value="MFD2174745.1"/>
    <property type="molecule type" value="Genomic_DNA"/>
</dbReference>
<evidence type="ECO:0000259" key="4">
    <source>
        <dbReference type="PROSITE" id="PS51071"/>
    </source>
</evidence>
<dbReference type="SUPFAM" id="SSF46689">
    <property type="entry name" value="Homeodomain-like"/>
    <property type="match status" value="1"/>
</dbReference>
<keyword evidence="7" id="KW-1185">Reference proteome</keyword>
<evidence type="ECO:0000256" key="1">
    <source>
        <dbReference type="ARBA" id="ARBA00023015"/>
    </source>
</evidence>
<dbReference type="PANTHER" id="PTHR30514:SF18">
    <property type="entry name" value="RPIR-FAMILY TRANSCRIPTIONAL REGULATOR"/>
    <property type="match status" value="1"/>
</dbReference>
<evidence type="ECO:0000256" key="3">
    <source>
        <dbReference type="ARBA" id="ARBA00023163"/>
    </source>
</evidence>
<evidence type="ECO:0000313" key="7">
    <source>
        <dbReference type="Proteomes" id="UP001597413"/>
    </source>
</evidence>
<dbReference type="InterPro" id="IPR047640">
    <property type="entry name" value="RpiR-like"/>
</dbReference>
<sequence length="291" mass="31870">MSPQHLLDKIRTEARSTAERKVASVLLEGYPTRALTTVDALAKQASVSAPTVLRFLSKIGFARFADFQAAVIIDVERQLGSPLTNLQNGSPADTPDHIYQKTLMLQAESLRTAAAQAMPAEFDVVANYLANPKLSVKTVGGRYSQNLAQRLAALLKQVRPGVTFQPYQAGFFFDSLVDAGSQDIFVMFDYRRYQPDLLHFARGVRAAGAKICLLTDTWRSPIAEYAEAILTAPDSSTSPFGSSVVAMAQVEALIAAVVLRRREDSRDRLARIEELRQLGQPGAKNTQKNEG</sequence>
<gene>
    <name evidence="6" type="ORF">ACFSM0_11630</name>
</gene>
<comment type="caution">
    <text evidence="6">The sequence shown here is derived from an EMBL/GenBank/DDBJ whole genome shotgun (WGS) entry which is preliminary data.</text>
</comment>
<dbReference type="InterPro" id="IPR009057">
    <property type="entry name" value="Homeodomain-like_sf"/>
</dbReference>
<evidence type="ECO:0000256" key="2">
    <source>
        <dbReference type="ARBA" id="ARBA00023125"/>
    </source>
</evidence>
<organism evidence="6 7">
    <name type="scientific">Rhodobacter lacus</name>
    <dbReference type="NCBI Taxonomy" id="1641972"/>
    <lineage>
        <taxon>Bacteria</taxon>
        <taxon>Pseudomonadati</taxon>
        <taxon>Pseudomonadota</taxon>
        <taxon>Alphaproteobacteria</taxon>
        <taxon>Rhodobacterales</taxon>
        <taxon>Rhodobacter group</taxon>
        <taxon>Rhodobacter</taxon>
    </lineage>
</organism>
<name>A0ABW5A9P8_9RHOB</name>
<evidence type="ECO:0000259" key="5">
    <source>
        <dbReference type="PROSITE" id="PS51464"/>
    </source>
</evidence>
<keyword evidence="3" id="KW-0804">Transcription</keyword>